<dbReference type="STRING" id="1802583.A2311_05325"/>
<gene>
    <name evidence="1" type="ORF">A2311_05325</name>
</gene>
<sequence>MKLIKSPADKHEDMIATRKIASLQAVAAPGTAAVQTRLAKLKTASLQAWAKIDAVAALPLGDLLRLERGVLIDCGFKSVVVDRNRWQTRETVLARALPEERADYIDLLQTISAAHAAAREYGDAERLLTTILEVEEVNRSAWRDLAILHVNQRKLPEALTAFDRMNMIPAESWFEDPPVGDQEASRTRALESYIRVTVAINDNPALSAEQLLVLITPFMKADFDELDKAIWLEELKALMKARLPWQTIARFYSLMMAGDEQIQALQVVGPFSKKVTDYLENLADRDEVRDLAELAAIFPANDPSPAGAVATLYTYFQLRAAYQPNEAGKISAGQDALLKARAALKRLEKSKLGLPGSGKVLKQVLDELELKNEALKTLDELQAAVGQIKEGGVSRGLGQKIVKLAARIPASILAEDEAINVFYIELQAALFEAAAAVFRADKKLVGAVLFFSELSKAAAWQPLVAQLVETKLADPAIYRAVKEELVANREAYRRAAKKILNTHATMGALKKGALDFSGKDEDSLFFDFFLVHFCSLSVCHNLAEELFGLPLAPTSLASLWYSLLAENQPAGITISLLEKGADQPAGALAMKDLAYELATRGKLEDCSRVLARLERLGLSPELKINLLHTKVVGIGEVLKKVRRTPQWEREAARLLPQLTANFEEVESFMATMGKTKPWMIVDLESILQNCGYVFSLAHEFTLAERSYKLLLQIDPNNVNALLLGGYNYLKLGLAMRAGEIARVIAERTKGAVQAAYLIMSEAYRISFDKPRALESAEKVLAIEQGHLDFLFLQARLMIDANNLDGAKMTLAVFESVLTRGTLPALSVPKASGYIEILRGEIAFAEHKNEAGEAALRKAIELLSFDLDAEYWEIEARLALIDKLSYWANESDDEAVLERVSALATESLALFPFSPYLRTAATAPLLLSGRMVEAVAEIEWLFDNKYLSSETLANLLLIRRQAEGEAIERAQALLDKIKAVAATDDFTRGLVVKAAQIIVEKGLPPLEDENG</sequence>
<proteinExistence type="predicted"/>
<evidence type="ECO:0000313" key="2">
    <source>
        <dbReference type="Proteomes" id="UP000178951"/>
    </source>
</evidence>
<dbReference type="Gene3D" id="1.25.40.10">
    <property type="entry name" value="Tetratricopeptide repeat domain"/>
    <property type="match status" value="2"/>
</dbReference>
<dbReference type="AlphaFoldDB" id="A0A1F4TS82"/>
<comment type="caution">
    <text evidence="1">The sequence shown here is derived from an EMBL/GenBank/DDBJ whole genome shotgun (WGS) entry which is preliminary data.</text>
</comment>
<reference evidence="1 2" key="1">
    <citation type="journal article" date="2016" name="Nat. Commun.">
        <title>Thousands of microbial genomes shed light on interconnected biogeochemical processes in an aquifer system.</title>
        <authorList>
            <person name="Anantharaman K."/>
            <person name="Brown C.T."/>
            <person name="Hug L.A."/>
            <person name="Sharon I."/>
            <person name="Castelle C.J."/>
            <person name="Probst A.J."/>
            <person name="Thomas B.C."/>
            <person name="Singh A."/>
            <person name="Wilkins M.J."/>
            <person name="Karaoz U."/>
            <person name="Brodie E.L."/>
            <person name="Williams K.H."/>
            <person name="Hubbard S.S."/>
            <person name="Banfield J.F."/>
        </authorList>
    </citation>
    <scope>NUCLEOTIDE SEQUENCE [LARGE SCALE GENOMIC DNA]</scope>
</reference>
<organism evidence="1 2">
    <name type="scientific">candidate division WOR-1 bacterium RIFOXYB2_FULL_48_7</name>
    <dbReference type="NCBI Taxonomy" id="1802583"/>
    <lineage>
        <taxon>Bacteria</taxon>
        <taxon>Bacillati</taxon>
        <taxon>Saganbacteria</taxon>
    </lineage>
</organism>
<name>A0A1F4TS82_UNCSA</name>
<dbReference type="EMBL" id="MEUF01000024">
    <property type="protein sequence ID" value="OGC35584.1"/>
    <property type="molecule type" value="Genomic_DNA"/>
</dbReference>
<dbReference type="SUPFAM" id="SSF48452">
    <property type="entry name" value="TPR-like"/>
    <property type="match status" value="1"/>
</dbReference>
<evidence type="ECO:0000313" key="1">
    <source>
        <dbReference type="EMBL" id="OGC35584.1"/>
    </source>
</evidence>
<protein>
    <submittedName>
        <fullName evidence="1">Uncharacterized protein</fullName>
    </submittedName>
</protein>
<dbReference type="InterPro" id="IPR011990">
    <property type="entry name" value="TPR-like_helical_dom_sf"/>
</dbReference>
<dbReference type="Proteomes" id="UP000178951">
    <property type="component" value="Unassembled WGS sequence"/>
</dbReference>
<accession>A0A1F4TS82</accession>